<protein>
    <submittedName>
        <fullName evidence="2">Uncharacterized protein</fullName>
    </submittedName>
</protein>
<organism evidence="2 3">
    <name type="scientific">Panicum virgatum</name>
    <name type="common">Blackwell switchgrass</name>
    <dbReference type="NCBI Taxonomy" id="38727"/>
    <lineage>
        <taxon>Eukaryota</taxon>
        <taxon>Viridiplantae</taxon>
        <taxon>Streptophyta</taxon>
        <taxon>Embryophyta</taxon>
        <taxon>Tracheophyta</taxon>
        <taxon>Spermatophyta</taxon>
        <taxon>Magnoliopsida</taxon>
        <taxon>Liliopsida</taxon>
        <taxon>Poales</taxon>
        <taxon>Poaceae</taxon>
        <taxon>PACMAD clade</taxon>
        <taxon>Panicoideae</taxon>
        <taxon>Panicodae</taxon>
        <taxon>Paniceae</taxon>
        <taxon>Panicinae</taxon>
        <taxon>Panicum</taxon>
        <taxon>Panicum sect. Hiantes</taxon>
    </lineage>
</organism>
<name>A0A8T0UA38_PANVG</name>
<proteinExistence type="predicted"/>
<evidence type="ECO:0000313" key="2">
    <source>
        <dbReference type="EMBL" id="KAG2618908.1"/>
    </source>
</evidence>
<gene>
    <name evidence="2" type="ORF">PVAP13_3NG141002</name>
</gene>
<evidence type="ECO:0000256" key="1">
    <source>
        <dbReference type="SAM" id="MobiDB-lite"/>
    </source>
</evidence>
<dbReference type="Proteomes" id="UP000823388">
    <property type="component" value="Chromosome 3N"/>
</dbReference>
<keyword evidence="3" id="KW-1185">Reference proteome</keyword>
<comment type="caution">
    <text evidence="2">The sequence shown here is derived from an EMBL/GenBank/DDBJ whole genome shotgun (WGS) entry which is preliminary data.</text>
</comment>
<feature type="region of interest" description="Disordered" evidence="1">
    <location>
        <begin position="118"/>
        <end position="155"/>
    </location>
</feature>
<sequence>MASRRRPCKPHAQTITPPAWTAGTNTLAALPARCPCCPCPVRARGRGAGQTARARAEWPRARSGDWRGERPQTEPRANRNRRGGSPLSLSALPRWRPNHRWPLWHLPAFDATTSPLHKYPPSSPPVPTSPRCSALRTARPRTRRLPSRLPATGKGAILVGPADRRRPVTRVGGWD</sequence>
<dbReference type="EMBL" id="CM029042">
    <property type="protein sequence ID" value="KAG2618908.1"/>
    <property type="molecule type" value="Genomic_DNA"/>
</dbReference>
<feature type="region of interest" description="Disordered" evidence="1">
    <location>
        <begin position="44"/>
        <end position="92"/>
    </location>
</feature>
<evidence type="ECO:0000313" key="3">
    <source>
        <dbReference type="Proteomes" id="UP000823388"/>
    </source>
</evidence>
<feature type="compositionally biased region" description="Basic and acidic residues" evidence="1">
    <location>
        <begin position="54"/>
        <end position="77"/>
    </location>
</feature>
<dbReference type="AlphaFoldDB" id="A0A8T0UA38"/>
<accession>A0A8T0UA38</accession>
<reference evidence="2" key="1">
    <citation type="submission" date="2020-05" db="EMBL/GenBank/DDBJ databases">
        <title>WGS assembly of Panicum virgatum.</title>
        <authorList>
            <person name="Lovell J.T."/>
            <person name="Jenkins J."/>
            <person name="Shu S."/>
            <person name="Juenger T.E."/>
            <person name="Schmutz J."/>
        </authorList>
    </citation>
    <scope>NUCLEOTIDE SEQUENCE</scope>
    <source>
        <strain evidence="2">AP13</strain>
    </source>
</reference>